<dbReference type="EMBL" id="JACRJB010000019">
    <property type="protein sequence ID" value="MBI5129250.1"/>
    <property type="molecule type" value="Genomic_DNA"/>
</dbReference>
<gene>
    <name evidence="1" type="ORF">HZA66_07390</name>
</gene>
<evidence type="ECO:0000313" key="1">
    <source>
        <dbReference type="EMBL" id="MBI5129250.1"/>
    </source>
</evidence>
<name>A0A933RV78_RHOPL</name>
<dbReference type="AlphaFoldDB" id="A0A933RV78"/>
<comment type="caution">
    <text evidence="1">The sequence shown here is derived from an EMBL/GenBank/DDBJ whole genome shotgun (WGS) entry which is preliminary data.</text>
</comment>
<dbReference type="Proteomes" id="UP000782519">
    <property type="component" value="Unassembled WGS sequence"/>
</dbReference>
<dbReference type="InterPro" id="IPR036866">
    <property type="entry name" value="RibonucZ/Hydroxyglut_hydro"/>
</dbReference>
<reference evidence="1" key="1">
    <citation type="submission" date="2020-07" db="EMBL/GenBank/DDBJ databases">
        <title>Huge and variable diversity of episymbiotic CPR bacteria and DPANN archaea in groundwater ecosystems.</title>
        <authorList>
            <person name="He C.Y."/>
            <person name="Keren R."/>
            <person name="Whittaker M."/>
            <person name="Farag I.F."/>
            <person name="Doudna J."/>
            <person name="Cate J.H.D."/>
            <person name="Banfield J.F."/>
        </authorList>
    </citation>
    <scope>NUCLEOTIDE SEQUENCE</scope>
    <source>
        <strain evidence="1">NC_groundwater_1818_Pr3_B-0.1um_66_35</strain>
    </source>
</reference>
<evidence type="ECO:0000313" key="2">
    <source>
        <dbReference type="Proteomes" id="UP000782519"/>
    </source>
</evidence>
<protein>
    <submittedName>
        <fullName evidence="1">DUF4336 domain-containing protein</fullName>
    </submittedName>
</protein>
<sequence>MLTPFGPEIWTADGVPVATGGFRYPTRMTLIRLSGKDLFVCSPVRLSESLRRAVDALGEVRYLIAPNSLHHLFVAEWTRAYPAAEIHAAPGTRSKLKGLVIAAELEDRPHPAWRDEIDQIVVPGNAITREVVFFHRPSRTVVFTDLIQQFPAGWFPGWRGVVAKWDLMLGSEPSVPRKFRFTFFDRRAARASLQRILAWPADRVLMAHGTPVQRDGQAFVRRAFGWLIGTNR</sequence>
<dbReference type="Pfam" id="PF14234">
    <property type="entry name" value="DUF4336"/>
    <property type="match status" value="1"/>
</dbReference>
<dbReference type="InterPro" id="IPR025638">
    <property type="entry name" value="DUF4336"/>
</dbReference>
<dbReference type="PANTHER" id="PTHR33835">
    <property type="entry name" value="YALI0C07656P"/>
    <property type="match status" value="1"/>
</dbReference>
<dbReference type="PANTHER" id="PTHR33835:SF1">
    <property type="entry name" value="METALLO-BETA-LACTAMASE DOMAIN-CONTAINING PROTEIN"/>
    <property type="match status" value="1"/>
</dbReference>
<dbReference type="SUPFAM" id="SSF56281">
    <property type="entry name" value="Metallo-hydrolase/oxidoreductase"/>
    <property type="match status" value="1"/>
</dbReference>
<organism evidence="1 2">
    <name type="scientific">Rhodopseudomonas palustris</name>
    <dbReference type="NCBI Taxonomy" id="1076"/>
    <lineage>
        <taxon>Bacteria</taxon>
        <taxon>Pseudomonadati</taxon>
        <taxon>Pseudomonadota</taxon>
        <taxon>Alphaproteobacteria</taxon>
        <taxon>Hyphomicrobiales</taxon>
        <taxon>Nitrobacteraceae</taxon>
        <taxon>Rhodopseudomonas</taxon>
    </lineage>
</organism>
<accession>A0A933RV78</accession>
<proteinExistence type="predicted"/>